<comment type="similarity">
    <text evidence="11">Belongs to the NhaA Na(+)/H(+) (TC 2.A.33) antiporter family.</text>
</comment>
<feature type="transmembrane region" description="Helical" evidence="11">
    <location>
        <begin position="66"/>
        <end position="84"/>
    </location>
</feature>
<evidence type="ECO:0000256" key="6">
    <source>
        <dbReference type="ARBA" id="ARBA00022989"/>
    </source>
</evidence>
<evidence type="ECO:0000256" key="11">
    <source>
        <dbReference type="HAMAP-Rule" id="MF_01844"/>
    </source>
</evidence>
<organism evidence="13 14">
    <name type="scientific">Tessaracoccus flavescens</name>
    <dbReference type="NCBI Taxonomy" id="399497"/>
    <lineage>
        <taxon>Bacteria</taxon>
        <taxon>Bacillati</taxon>
        <taxon>Actinomycetota</taxon>
        <taxon>Actinomycetes</taxon>
        <taxon>Propionibacteriales</taxon>
        <taxon>Propionibacteriaceae</taxon>
        <taxon>Tessaracoccus</taxon>
    </lineage>
</organism>
<comment type="function">
    <text evidence="11">Na(+)/H(+) antiporter that extrudes sodium in exchange for external protons.</text>
</comment>
<evidence type="ECO:0000313" key="13">
    <source>
        <dbReference type="EMBL" id="HJE51751.1"/>
    </source>
</evidence>
<keyword evidence="7 11" id="KW-0915">Sodium</keyword>
<keyword evidence="8 11" id="KW-0406">Ion transport</keyword>
<dbReference type="PANTHER" id="PTHR30341">
    <property type="entry name" value="SODIUM ION/PROTON ANTIPORTER NHAA-RELATED"/>
    <property type="match status" value="1"/>
</dbReference>
<keyword evidence="3 11" id="KW-0050">Antiport</keyword>
<feature type="transmembrane region" description="Helical" evidence="11">
    <location>
        <begin position="160"/>
        <end position="184"/>
    </location>
</feature>
<dbReference type="AlphaFoldDB" id="A0A921EQM6"/>
<gene>
    <name evidence="11 13" type="primary">nhaA</name>
    <name evidence="13" type="ORF">K8V15_07210</name>
</gene>
<dbReference type="EMBL" id="DYZF01000183">
    <property type="protein sequence ID" value="HJE51751.1"/>
    <property type="molecule type" value="Genomic_DNA"/>
</dbReference>
<evidence type="ECO:0000256" key="7">
    <source>
        <dbReference type="ARBA" id="ARBA00023053"/>
    </source>
</evidence>
<evidence type="ECO:0000256" key="8">
    <source>
        <dbReference type="ARBA" id="ARBA00023065"/>
    </source>
</evidence>
<evidence type="ECO:0000256" key="5">
    <source>
        <dbReference type="ARBA" id="ARBA00022692"/>
    </source>
</evidence>
<dbReference type="GO" id="GO:0006885">
    <property type="term" value="P:regulation of pH"/>
    <property type="evidence" value="ECO:0007669"/>
    <property type="project" value="UniProtKB-UniRule"/>
</dbReference>
<protein>
    <recommendedName>
        <fullName evidence="11">Na(+)/H(+) antiporter NhaA</fullName>
    </recommendedName>
    <alternativeName>
        <fullName evidence="11">Sodium/proton antiporter NhaA</fullName>
    </alternativeName>
</protein>
<proteinExistence type="inferred from homology"/>
<evidence type="ECO:0000256" key="3">
    <source>
        <dbReference type="ARBA" id="ARBA00022449"/>
    </source>
</evidence>
<feature type="transmembrane region" description="Helical" evidence="11">
    <location>
        <begin position="237"/>
        <end position="254"/>
    </location>
</feature>
<evidence type="ECO:0000313" key="14">
    <source>
        <dbReference type="Proteomes" id="UP000712713"/>
    </source>
</evidence>
<accession>A0A921EQM6</accession>
<feature type="region of interest" description="Disordered" evidence="12">
    <location>
        <begin position="404"/>
        <end position="424"/>
    </location>
</feature>
<name>A0A921EQM6_9ACTN</name>
<dbReference type="GO" id="GO:0005886">
    <property type="term" value="C:plasma membrane"/>
    <property type="evidence" value="ECO:0007669"/>
    <property type="project" value="UniProtKB-SubCell"/>
</dbReference>
<feature type="transmembrane region" description="Helical" evidence="11">
    <location>
        <begin position="23"/>
        <end position="41"/>
    </location>
</feature>
<feature type="transmembrane region" description="Helical" evidence="11">
    <location>
        <begin position="190"/>
        <end position="207"/>
    </location>
</feature>
<keyword evidence="5 11" id="KW-0812">Transmembrane</keyword>
<comment type="subcellular location">
    <subcellularLocation>
        <location evidence="1">Cell inner membrane</location>
        <topology evidence="1">Multi-pass membrane protein</topology>
    </subcellularLocation>
    <subcellularLocation>
        <location evidence="11">Cell membrane</location>
        <topology evidence="11">Multi-pass membrane protein</topology>
    </subcellularLocation>
</comment>
<reference evidence="13" key="2">
    <citation type="submission" date="2021-09" db="EMBL/GenBank/DDBJ databases">
        <authorList>
            <person name="Gilroy R."/>
        </authorList>
    </citation>
    <scope>NUCLEOTIDE SEQUENCE</scope>
    <source>
        <strain evidence="13">ChiGjej3B3-7470</strain>
    </source>
</reference>
<dbReference type="NCBIfam" id="TIGR00773">
    <property type="entry name" value="NhaA"/>
    <property type="match status" value="1"/>
</dbReference>
<feature type="transmembrane region" description="Helical" evidence="11">
    <location>
        <begin position="214"/>
        <end position="231"/>
    </location>
</feature>
<keyword evidence="9 11" id="KW-0472">Membrane</keyword>
<dbReference type="PANTHER" id="PTHR30341:SF0">
    <property type="entry name" value="NA(+)_H(+) ANTIPORTER NHAA"/>
    <property type="match status" value="1"/>
</dbReference>
<sequence>MTTTTSPPGFSARLRQWVMRDTSGGLLLIVAALLGLIWANSPWREAFHALSSTVVGPHSLHLDLSLAKWAADGLLAIFFFTVGLELKHEFVAGSLRSFKQAAVPMIAAVGGMVVPAVVFVSIVLSLGDAASVHGWAIPTATDIAFAVAVLAIFGRGLPKALRLFLLTLAVVDDLLAITVIALFYTESINGMWLGVALAAVGAFALVVRTKRSPWWLLIPIAVVAWAAMHASGVHATVAGVLMGFTVPAVAIYGEHHARTHHYVERVAPWSNGLALPIFAFFSAGVTIVDGDAGAIVTQPVVIAIVVALVLGKLIGVMGTTAIVTKLTPLRLPDAIGIRDLLPVGLLTGIGFTVSLLIADLSFAAGSPESAGARLAVLIGTAIAAALAAVSLSLAAKRQRSTDENLDGIPDVDTAPITGDETAAD</sequence>
<evidence type="ECO:0000256" key="2">
    <source>
        <dbReference type="ARBA" id="ARBA00022448"/>
    </source>
</evidence>
<keyword evidence="6 11" id="KW-1133">Transmembrane helix</keyword>
<dbReference type="InterPro" id="IPR004670">
    <property type="entry name" value="NhaA"/>
</dbReference>
<dbReference type="GO" id="GO:0015385">
    <property type="term" value="F:sodium:proton antiporter activity"/>
    <property type="evidence" value="ECO:0007669"/>
    <property type="project" value="UniProtKB-UniRule"/>
</dbReference>
<feature type="transmembrane region" description="Helical" evidence="11">
    <location>
        <begin position="343"/>
        <end position="364"/>
    </location>
</feature>
<evidence type="ECO:0000256" key="9">
    <source>
        <dbReference type="ARBA" id="ARBA00023136"/>
    </source>
</evidence>
<dbReference type="Gene3D" id="1.20.1530.10">
    <property type="entry name" value="Na+/H+ antiporter like domain"/>
    <property type="match status" value="1"/>
</dbReference>
<keyword evidence="10 11" id="KW-0739">Sodium transport</keyword>
<dbReference type="Proteomes" id="UP000712713">
    <property type="component" value="Unassembled WGS sequence"/>
</dbReference>
<evidence type="ECO:0000256" key="4">
    <source>
        <dbReference type="ARBA" id="ARBA00022475"/>
    </source>
</evidence>
<feature type="transmembrane region" description="Helical" evidence="11">
    <location>
        <begin position="370"/>
        <end position="395"/>
    </location>
</feature>
<feature type="transmembrane region" description="Helical" evidence="11">
    <location>
        <begin position="132"/>
        <end position="153"/>
    </location>
</feature>
<evidence type="ECO:0000256" key="1">
    <source>
        <dbReference type="ARBA" id="ARBA00004429"/>
    </source>
</evidence>
<feature type="transmembrane region" description="Helical" evidence="11">
    <location>
        <begin position="300"/>
        <end position="323"/>
    </location>
</feature>
<dbReference type="Pfam" id="PF06965">
    <property type="entry name" value="Na_H_antiport_1"/>
    <property type="match status" value="1"/>
</dbReference>
<keyword evidence="2 11" id="KW-0813">Transport</keyword>
<feature type="transmembrane region" description="Helical" evidence="11">
    <location>
        <begin position="105"/>
        <end position="126"/>
    </location>
</feature>
<dbReference type="HAMAP" id="MF_01844">
    <property type="entry name" value="NhaA"/>
    <property type="match status" value="1"/>
</dbReference>
<evidence type="ECO:0000256" key="12">
    <source>
        <dbReference type="SAM" id="MobiDB-lite"/>
    </source>
</evidence>
<feature type="transmembrane region" description="Helical" evidence="11">
    <location>
        <begin position="266"/>
        <end position="288"/>
    </location>
</feature>
<comment type="caution">
    <text evidence="13">The sequence shown here is derived from an EMBL/GenBank/DDBJ whole genome shotgun (WGS) entry which is preliminary data.</text>
</comment>
<reference evidence="13" key="1">
    <citation type="journal article" date="2021" name="PeerJ">
        <title>Extensive microbial diversity within the chicken gut microbiome revealed by metagenomics and culture.</title>
        <authorList>
            <person name="Gilroy R."/>
            <person name="Ravi A."/>
            <person name="Getino M."/>
            <person name="Pursley I."/>
            <person name="Horton D.L."/>
            <person name="Alikhan N.F."/>
            <person name="Baker D."/>
            <person name="Gharbi K."/>
            <person name="Hall N."/>
            <person name="Watson M."/>
            <person name="Adriaenssens E.M."/>
            <person name="Foster-Nyarko E."/>
            <person name="Jarju S."/>
            <person name="Secka A."/>
            <person name="Antonio M."/>
            <person name="Oren A."/>
            <person name="Chaudhuri R.R."/>
            <person name="La Ragione R."/>
            <person name="Hildebrand F."/>
            <person name="Pallen M.J."/>
        </authorList>
    </citation>
    <scope>NUCLEOTIDE SEQUENCE</scope>
    <source>
        <strain evidence="13">ChiGjej3B3-7470</strain>
    </source>
</reference>
<keyword evidence="4 11" id="KW-1003">Cell membrane</keyword>
<dbReference type="InterPro" id="IPR023171">
    <property type="entry name" value="Na/H_antiporter_dom_sf"/>
</dbReference>
<comment type="catalytic activity">
    <reaction evidence="11">
        <text>Na(+)(in) + 2 H(+)(out) = Na(+)(out) + 2 H(+)(in)</text>
        <dbReference type="Rhea" id="RHEA:29251"/>
        <dbReference type="ChEBI" id="CHEBI:15378"/>
        <dbReference type="ChEBI" id="CHEBI:29101"/>
    </reaction>
</comment>
<evidence type="ECO:0000256" key="10">
    <source>
        <dbReference type="ARBA" id="ARBA00023201"/>
    </source>
</evidence>